<feature type="non-terminal residue" evidence="1">
    <location>
        <position position="91"/>
    </location>
</feature>
<reference evidence="1" key="1">
    <citation type="journal article" date="2013" name="Environ. Microbiol.">
        <title>Microbiota from the distal guts of lean and obese adolescents exhibit partial functional redundancy besides clear differences in community structure.</title>
        <authorList>
            <person name="Ferrer M."/>
            <person name="Ruiz A."/>
            <person name="Lanza F."/>
            <person name="Haange S.B."/>
            <person name="Oberbach A."/>
            <person name="Till H."/>
            <person name="Bargiela R."/>
            <person name="Campoy C."/>
            <person name="Segura M.T."/>
            <person name="Richter M."/>
            <person name="von Bergen M."/>
            <person name="Seifert J."/>
            <person name="Suarez A."/>
        </authorList>
    </citation>
    <scope>NUCLEOTIDE SEQUENCE</scope>
</reference>
<comment type="caution">
    <text evidence="1">The sequence shown here is derived from an EMBL/GenBank/DDBJ whole genome shotgun (WGS) entry which is preliminary data.</text>
</comment>
<dbReference type="AlphaFoldDB" id="K1T156"/>
<name>K1T156_9ZZZZ</name>
<proteinExistence type="predicted"/>
<dbReference type="EMBL" id="AJWZ01006428">
    <property type="protein sequence ID" value="EKC59820.1"/>
    <property type="molecule type" value="Genomic_DNA"/>
</dbReference>
<dbReference type="InterPro" id="IPR032774">
    <property type="entry name" value="WG_beta_rep"/>
</dbReference>
<organism evidence="1">
    <name type="scientific">human gut metagenome</name>
    <dbReference type="NCBI Taxonomy" id="408170"/>
    <lineage>
        <taxon>unclassified sequences</taxon>
        <taxon>metagenomes</taxon>
        <taxon>organismal metagenomes</taxon>
    </lineage>
</organism>
<sequence length="91" mass="10222">MNKDGTTKVLNANNKEVLTKYKNVQAIPNNNTSISNTYQTQILKYQDGEKYGLVSIDGKEITSAIYDSIETLEYKDGVLRVQKDGKYGLID</sequence>
<dbReference type="Pfam" id="PF14903">
    <property type="entry name" value="WG_beta_rep"/>
    <property type="match status" value="1"/>
</dbReference>
<gene>
    <name evidence="1" type="ORF">OBE_09283</name>
</gene>
<evidence type="ECO:0000313" key="1">
    <source>
        <dbReference type="EMBL" id="EKC59820.1"/>
    </source>
</evidence>
<protein>
    <submittedName>
        <fullName evidence="1">Uncharacterized protein</fullName>
    </submittedName>
</protein>
<accession>K1T156</accession>